<feature type="compositionally biased region" description="Polar residues" evidence="4">
    <location>
        <begin position="7"/>
        <end position="20"/>
    </location>
</feature>
<reference evidence="7" key="1">
    <citation type="submission" date="2020-12" db="EMBL/GenBank/DDBJ databases">
        <title>Hymenobacter sp.</title>
        <authorList>
            <person name="Kim M.K."/>
        </authorList>
    </citation>
    <scope>NUCLEOTIDE SEQUENCE [LARGE SCALE GENOMIC DNA]</scope>
    <source>
        <strain evidence="7">BT325</strain>
    </source>
</reference>
<feature type="region of interest" description="Disordered" evidence="4">
    <location>
        <begin position="1"/>
        <end position="20"/>
    </location>
</feature>
<evidence type="ECO:0000256" key="4">
    <source>
        <dbReference type="SAM" id="MobiDB-lite"/>
    </source>
</evidence>
<sequence length="336" mass="36423">MPLDLTHVTSTSEPVRSRESSGSVQRIALVTAGQTPRGDVVRYITDLLPLSVSISEFGALDGLSREEIRRLAPAPGELSIATVLATGERVVIARRAIEERMQALVSRMAPAEFALVALLSTGFVRDFPGKCPVINMQRAVDTAVDALVTSGRRVGLIQPIQRQIVENELGLSSFDHVRTWLDPSYPIDCERVARECAGCEVLVLNSIAFDEPTARRLGELTSKPVILPRRVIAGAARMLLDVAGTVAGPHSVTIVDPALETRLMSLTPREREVMWQMVEGLSTKAIARRLGVSPRTIGIHRTKVLSKTGVTSTSALIHLALSHFNKLGNPSENPTH</sequence>
<keyword evidence="2" id="KW-0238">DNA-binding</keyword>
<evidence type="ECO:0000313" key="6">
    <source>
        <dbReference type="EMBL" id="MBJ6127178.1"/>
    </source>
</evidence>
<dbReference type="InterPro" id="IPR016032">
    <property type="entry name" value="Sig_transdc_resp-reg_C-effctor"/>
</dbReference>
<keyword evidence="3" id="KW-0804">Transcription</keyword>
<dbReference type="PRINTS" id="PR00038">
    <property type="entry name" value="HTHLUXR"/>
</dbReference>
<dbReference type="PANTHER" id="PTHR44688:SF16">
    <property type="entry name" value="DNA-BINDING TRANSCRIPTIONAL ACTIVATOR DEVR_DOSR"/>
    <property type="match status" value="1"/>
</dbReference>
<dbReference type="SMART" id="SM00421">
    <property type="entry name" value="HTH_LUXR"/>
    <property type="match status" value="1"/>
</dbReference>
<dbReference type="InterPro" id="IPR000792">
    <property type="entry name" value="Tscrpt_reg_LuxR_C"/>
</dbReference>
<proteinExistence type="predicted"/>
<name>A0ABS0Y4G2_9HYPH</name>
<dbReference type="InterPro" id="IPR036388">
    <property type="entry name" value="WH-like_DNA-bd_sf"/>
</dbReference>
<evidence type="ECO:0000313" key="7">
    <source>
        <dbReference type="Proteomes" id="UP000620670"/>
    </source>
</evidence>
<dbReference type="Gene3D" id="1.10.10.10">
    <property type="entry name" value="Winged helix-like DNA-binding domain superfamily/Winged helix DNA-binding domain"/>
    <property type="match status" value="1"/>
</dbReference>
<evidence type="ECO:0000256" key="2">
    <source>
        <dbReference type="ARBA" id="ARBA00023125"/>
    </source>
</evidence>
<evidence type="ECO:0000259" key="5">
    <source>
        <dbReference type="PROSITE" id="PS50043"/>
    </source>
</evidence>
<dbReference type="EMBL" id="JAELXT010000021">
    <property type="protein sequence ID" value="MBJ6127178.1"/>
    <property type="molecule type" value="Genomic_DNA"/>
</dbReference>
<dbReference type="SUPFAM" id="SSF46894">
    <property type="entry name" value="C-terminal effector domain of the bipartite response regulators"/>
    <property type="match status" value="1"/>
</dbReference>
<feature type="domain" description="HTH luxR-type" evidence="5">
    <location>
        <begin position="259"/>
        <end position="324"/>
    </location>
</feature>
<organism evidence="6 7">
    <name type="scientific">Microvirga splendida</name>
    <dbReference type="NCBI Taxonomy" id="2795727"/>
    <lineage>
        <taxon>Bacteria</taxon>
        <taxon>Pseudomonadati</taxon>
        <taxon>Pseudomonadota</taxon>
        <taxon>Alphaproteobacteria</taxon>
        <taxon>Hyphomicrobiales</taxon>
        <taxon>Methylobacteriaceae</taxon>
        <taxon>Microvirga</taxon>
    </lineage>
</organism>
<dbReference type="PANTHER" id="PTHR44688">
    <property type="entry name" value="DNA-BINDING TRANSCRIPTIONAL ACTIVATOR DEVR_DOSR"/>
    <property type="match status" value="1"/>
</dbReference>
<keyword evidence="7" id="KW-1185">Reference proteome</keyword>
<dbReference type="Pfam" id="PF07302">
    <property type="entry name" value="AroM"/>
    <property type="match status" value="1"/>
</dbReference>
<protein>
    <submittedName>
        <fullName evidence="6">AroM family protein</fullName>
    </submittedName>
</protein>
<comment type="caution">
    <text evidence="6">The sequence shown here is derived from an EMBL/GenBank/DDBJ whole genome shotgun (WGS) entry which is preliminary data.</text>
</comment>
<dbReference type="CDD" id="cd06170">
    <property type="entry name" value="LuxR_C_like"/>
    <property type="match status" value="1"/>
</dbReference>
<evidence type="ECO:0000256" key="1">
    <source>
        <dbReference type="ARBA" id="ARBA00023015"/>
    </source>
</evidence>
<keyword evidence="1" id="KW-0805">Transcription regulation</keyword>
<dbReference type="RefSeq" id="WP_199050407.1">
    <property type="nucleotide sequence ID" value="NZ_JAELXT010000021.1"/>
</dbReference>
<accession>A0ABS0Y4G2</accession>
<dbReference type="Proteomes" id="UP000620670">
    <property type="component" value="Unassembled WGS sequence"/>
</dbReference>
<dbReference type="PROSITE" id="PS50043">
    <property type="entry name" value="HTH_LUXR_2"/>
    <property type="match status" value="1"/>
</dbReference>
<evidence type="ECO:0000256" key="3">
    <source>
        <dbReference type="ARBA" id="ARBA00023163"/>
    </source>
</evidence>
<gene>
    <name evidence="6" type="ORF">JAO75_17385</name>
</gene>
<dbReference type="Pfam" id="PF00196">
    <property type="entry name" value="GerE"/>
    <property type="match status" value="1"/>
</dbReference>
<dbReference type="InterPro" id="IPR010843">
    <property type="entry name" value="Uncharacterised_AroM"/>
</dbReference>